<dbReference type="InterPro" id="IPR001452">
    <property type="entry name" value="SH3_domain"/>
</dbReference>
<dbReference type="AlphaFoldDB" id="A0A1X7TZY8"/>
<feature type="coiled-coil region" evidence="3">
    <location>
        <begin position="93"/>
        <end position="120"/>
    </location>
</feature>
<dbReference type="InParanoid" id="A0A1X7TZY8"/>
<evidence type="ECO:0000256" key="3">
    <source>
        <dbReference type="SAM" id="Coils"/>
    </source>
</evidence>
<dbReference type="EnsemblMetazoa" id="Aqu2.1.21086_001">
    <property type="protein sequence ID" value="Aqu2.1.21086_001"/>
    <property type="gene ID" value="Aqu2.1.21086"/>
</dbReference>
<keyword evidence="3" id="KW-0175">Coiled coil</keyword>
<feature type="domain" description="SH3" evidence="4">
    <location>
        <begin position="143"/>
        <end position="205"/>
    </location>
</feature>
<protein>
    <recommendedName>
        <fullName evidence="4">SH3 domain-containing protein</fullName>
    </recommendedName>
</protein>
<evidence type="ECO:0000259" key="4">
    <source>
        <dbReference type="PROSITE" id="PS50002"/>
    </source>
</evidence>
<dbReference type="SUPFAM" id="SSF50044">
    <property type="entry name" value="SH3-domain"/>
    <property type="match status" value="1"/>
</dbReference>
<accession>A0A1X7TZY8</accession>
<dbReference type="SMART" id="SM00326">
    <property type="entry name" value="SH3"/>
    <property type="match status" value="1"/>
</dbReference>
<proteinExistence type="predicted"/>
<dbReference type="Gene3D" id="2.30.30.40">
    <property type="entry name" value="SH3 Domains"/>
    <property type="match status" value="1"/>
</dbReference>
<dbReference type="PROSITE" id="PS50002">
    <property type="entry name" value="SH3"/>
    <property type="match status" value="1"/>
</dbReference>
<keyword evidence="1 2" id="KW-0728">SH3 domain</keyword>
<sequence>LIYYSITDVTYTNGIGSIFEQDKQLNIIKKRKEYIERRLETPESKLKVKLLTRGKLINKIFKSKKSETQYFRTSLLMKAGTESTGIMCLYYLMTGREEALVEYKKEIELLQENISITSVQLLMSEKGNIEKKDQCTQSLDTPTAESIYTARIDYHALWSDEISFSEREQLKIYDKRGGDHQWKGRSLVSGDEGFIPSSCVYSMLESLQLLEFILSVEEVSLPILQKIRNDSSSNDEKASLFLETINDDPIMISALRQDKKQHDKGVTGRVNWDSDSVSLDYPSPVQCNEVIRD</sequence>
<dbReference type="OrthoDB" id="5983572at2759"/>
<reference evidence="5" key="1">
    <citation type="submission" date="2017-05" db="UniProtKB">
        <authorList>
            <consortium name="EnsemblMetazoa"/>
        </authorList>
    </citation>
    <scope>IDENTIFICATION</scope>
</reference>
<evidence type="ECO:0000256" key="1">
    <source>
        <dbReference type="ARBA" id="ARBA00022443"/>
    </source>
</evidence>
<organism evidence="5">
    <name type="scientific">Amphimedon queenslandica</name>
    <name type="common">Sponge</name>
    <dbReference type="NCBI Taxonomy" id="400682"/>
    <lineage>
        <taxon>Eukaryota</taxon>
        <taxon>Metazoa</taxon>
        <taxon>Porifera</taxon>
        <taxon>Demospongiae</taxon>
        <taxon>Heteroscleromorpha</taxon>
        <taxon>Haplosclerida</taxon>
        <taxon>Niphatidae</taxon>
        <taxon>Amphimedon</taxon>
    </lineage>
</organism>
<evidence type="ECO:0000256" key="2">
    <source>
        <dbReference type="PROSITE-ProRule" id="PRU00192"/>
    </source>
</evidence>
<name>A0A1X7TZY8_AMPQE</name>
<evidence type="ECO:0000313" key="5">
    <source>
        <dbReference type="EnsemblMetazoa" id="Aqu2.1.21086_001"/>
    </source>
</evidence>
<dbReference type="InterPro" id="IPR036028">
    <property type="entry name" value="SH3-like_dom_sf"/>
</dbReference>